<name>G4QFC1_GLANF</name>
<reference evidence="12 13" key="1">
    <citation type="journal article" date="2011" name="J. Bacteriol.">
        <title>Complete genome sequence of seawater bacterium Glaciecola nitratireducens FR1064T.</title>
        <authorList>
            <person name="Bian F."/>
            <person name="Qin Q.L."/>
            <person name="Xie B.B."/>
            <person name="Shu Y.L."/>
            <person name="Zhang X.Y."/>
            <person name="Yu Y."/>
            <person name="Chen B."/>
            <person name="Chen X.L."/>
            <person name="Zhou B.C."/>
            <person name="Zhang Y.Z."/>
        </authorList>
    </citation>
    <scope>NUCLEOTIDE SEQUENCE [LARGE SCALE GENOMIC DNA]</scope>
    <source>
        <strain evidence="13">JCM 12485 / KCTC 12276 / FR1064</strain>
    </source>
</reference>
<dbReference type="PANTHER" id="PTHR14969:SF62">
    <property type="entry name" value="DECAPRENYLPHOSPHORYL-5-PHOSPHORIBOSE PHOSPHATASE RV3807C-RELATED"/>
    <property type="match status" value="1"/>
</dbReference>
<evidence type="ECO:0000259" key="11">
    <source>
        <dbReference type="SMART" id="SM00014"/>
    </source>
</evidence>
<evidence type="ECO:0000256" key="6">
    <source>
        <dbReference type="ARBA" id="ARBA00022989"/>
    </source>
</evidence>
<dbReference type="InterPro" id="IPR000326">
    <property type="entry name" value="PAP2/HPO"/>
</dbReference>
<proteinExistence type="predicted"/>
<dbReference type="RefSeq" id="WP_014107344.1">
    <property type="nucleotide sequence ID" value="NC_016041.1"/>
</dbReference>
<feature type="transmembrane region" description="Helical" evidence="10">
    <location>
        <begin position="115"/>
        <end position="136"/>
    </location>
</feature>
<comment type="subcellular location">
    <subcellularLocation>
        <location evidence="1">Cell membrane</location>
        <topology evidence="1">Multi-pass membrane protein</topology>
    </subcellularLocation>
</comment>
<evidence type="ECO:0000256" key="5">
    <source>
        <dbReference type="ARBA" id="ARBA00022801"/>
    </source>
</evidence>
<dbReference type="SUPFAM" id="SSF48317">
    <property type="entry name" value="Acid phosphatase/Vanadium-dependent haloperoxidase"/>
    <property type="match status" value="1"/>
</dbReference>
<keyword evidence="7 10" id="KW-0472">Membrane</keyword>
<sequence>MTFKRITKLDTALFYWFNRYSTTGSLTVLTSIRVISRTGDGHLYIFLGALLFCLDNSHGVLFFYTALMAYALEVPIYLFLKQCFKRKRPSASLINFTAHITPSDKFSLPSGHTAAAFLMATIISSFYPTYSIFAFSWASLVGLSRILLGVHFPSDVLIGAALGISIASISMFILA</sequence>
<evidence type="ECO:0000256" key="9">
    <source>
        <dbReference type="ARBA" id="ARBA00047594"/>
    </source>
</evidence>
<dbReference type="Pfam" id="PF01569">
    <property type="entry name" value="PAP2"/>
    <property type="match status" value="1"/>
</dbReference>
<dbReference type="PANTHER" id="PTHR14969">
    <property type="entry name" value="SPHINGOSINE-1-PHOSPHATE PHOSPHOHYDROLASE"/>
    <property type="match status" value="1"/>
</dbReference>
<dbReference type="GO" id="GO:0005886">
    <property type="term" value="C:plasma membrane"/>
    <property type="evidence" value="ECO:0007669"/>
    <property type="project" value="UniProtKB-SubCell"/>
</dbReference>
<dbReference type="GO" id="GO:0050380">
    <property type="term" value="F:undecaprenyl-diphosphatase activity"/>
    <property type="evidence" value="ECO:0007669"/>
    <property type="project" value="UniProtKB-EC"/>
</dbReference>
<keyword evidence="4 10" id="KW-0812">Transmembrane</keyword>
<dbReference type="InterPro" id="IPR036938">
    <property type="entry name" value="PAP2/HPO_sf"/>
</dbReference>
<evidence type="ECO:0000256" key="4">
    <source>
        <dbReference type="ARBA" id="ARBA00022692"/>
    </source>
</evidence>
<organism evidence="12 13">
    <name type="scientific">Glaciecola nitratireducens (strain JCM 12485 / KCTC 12276 / FR1064)</name>
    <dbReference type="NCBI Taxonomy" id="1085623"/>
    <lineage>
        <taxon>Bacteria</taxon>
        <taxon>Pseudomonadati</taxon>
        <taxon>Pseudomonadota</taxon>
        <taxon>Gammaproteobacteria</taxon>
        <taxon>Alteromonadales</taxon>
        <taxon>Alteromonadaceae</taxon>
        <taxon>Brumicola</taxon>
    </lineage>
</organism>
<evidence type="ECO:0000256" key="7">
    <source>
        <dbReference type="ARBA" id="ARBA00023136"/>
    </source>
</evidence>
<gene>
    <name evidence="12" type="ordered locus">GNIT_0311</name>
</gene>
<dbReference type="EMBL" id="CP003060">
    <property type="protein sequence ID" value="AEP28465.1"/>
    <property type="molecule type" value="Genomic_DNA"/>
</dbReference>
<dbReference type="OrthoDB" id="9780507at2"/>
<keyword evidence="3" id="KW-1003">Cell membrane</keyword>
<keyword evidence="6 10" id="KW-1133">Transmembrane helix</keyword>
<feature type="domain" description="Phosphatidic acid phosphatase type 2/haloperoxidase" evidence="11">
    <location>
        <begin position="61"/>
        <end position="171"/>
    </location>
</feature>
<feature type="transmembrane region" description="Helical" evidence="10">
    <location>
        <begin position="61"/>
        <end position="80"/>
    </location>
</feature>
<dbReference type="AlphaFoldDB" id="G4QFC1"/>
<feature type="transmembrane region" description="Helical" evidence="10">
    <location>
        <begin position="156"/>
        <end position="174"/>
    </location>
</feature>
<evidence type="ECO:0000256" key="2">
    <source>
        <dbReference type="ARBA" id="ARBA00012374"/>
    </source>
</evidence>
<dbReference type="HOGENOM" id="CLU_072573_10_2_6"/>
<keyword evidence="13" id="KW-1185">Reference proteome</keyword>
<protein>
    <recommendedName>
        <fullName evidence="2">undecaprenyl-diphosphate phosphatase</fullName>
        <ecNumber evidence="2">3.6.1.27</ecNumber>
    </recommendedName>
    <alternativeName>
        <fullName evidence="8">Undecaprenyl pyrophosphate phosphatase</fullName>
    </alternativeName>
</protein>
<evidence type="ECO:0000256" key="1">
    <source>
        <dbReference type="ARBA" id="ARBA00004651"/>
    </source>
</evidence>
<comment type="catalytic activity">
    <reaction evidence="9">
        <text>di-trans,octa-cis-undecaprenyl diphosphate + H2O = di-trans,octa-cis-undecaprenyl phosphate + phosphate + H(+)</text>
        <dbReference type="Rhea" id="RHEA:28094"/>
        <dbReference type="ChEBI" id="CHEBI:15377"/>
        <dbReference type="ChEBI" id="CHEBI:15378"/>
        <dbReference type="ChEBI" id="CHEBI:43474"/>
        <dbReference type="ChEBI" id="CHEBI:58405"/>
        <dbReference type="ChEBI" id="CHEBI:60392"/>
        <dbReference type="EC" id="3.6.1.27"/>
    </reaction>
</comment>
<dbReference type="KEGG" id="gni:GNIT_0311"/>
<dbReference type="Proteomes" id="UP000009282">
    <property type="component" value="Chromosome"/>
</dbReference>
<evidence type="ECO:0000256" key="8">
    <source>
        <dbReference type="ARBA" id="ARBA00032707"/>
    </source>
</evidence>
<dbReference type="eggNOG" id="COG0671">
    <property type="taxonomic scope" value="Bacteria"/>
</dbReference>
<dbReference type="STRING" id="1085623.GNIT_0311"/>
<evidence type="ECO:0000313" key="12">
    <source>
        <dbReference type="EMBL" id="AEP28465.1"/>
    </source>
</evidence>
<accession>G4QFC1</accession>
<dbReference type="EC" id="3.6.1.27" evidence="2"/>
<dbReference type="Gene3D" id="1.20.144.10">
    <property type="entry name" value="Phosphatidic acid phosphatase type 2/haloperoxidase"/>
    <property type="match status" value="1"/>
</dbReference>
<evidence type="ECO:0000256" key="3">
    <source>
        <dbReference type="ARBA" id="ARBA00022475"/>
    </source>
</evidence>
<evidence type="ECO:0000313" key="13">
    <source>
        <dbReference type="Proteomes" id="UP000009282"/>
    </source>
</evidence>
<evidence type="ECO:0000256" key="10">
    <source>
        <dbReference type="SAM" id="Phobius"/>
    </source>
</evidence>
<dbReference type="SMART" id="SM00014">
    <property type="entry name" value="acidPPc"/>
    <property type="match status" value="1"/>
</dbReference>
<keyword evidence="5" id="KW-0378">Hydrolase</keyword>